<protein>
    <submittedName>
        <fullName evidence="1">Uncharacterized protein</fullName>
    </submittedName>
</protein>
<dbReference type="EMBL" id="WIWF01000176">
    <property type="protein sequence ID" value="MQT77658.1"/>
    <property type="molecule type" value="Genomic_DNA"/>
</dbReference>
<proteinExistence type="predicted"/>
<evidence type="ECO:0000313" key="1">
    <source>
        <dbReference type="EMBL" id="MQT77658.1"/>
    </source>
</evidence>
<name>A0A7X1X1G6_9PSED</name>
<reference evidence="1 2" key="1">
    <citation type="submission" date="2019-10" db="EMBL/GenBank/DDBJ databases">
        <title>Evaluation of single-gene subtyping targets for Pseudomonas.</title>
        <authorList>
            <person name="Reichler S.J."/>
            <person name="Orsi R.H."/>
            <person name="Wiedmann M."/>
            <person name="Martin N.H."/>
            <person name="Murphy S.I."/>
        </authorList>
    </citation>
    <scope>NUCLEOTIDE SEQUENCE [LARGE SCALE GENOMIC DNA]</scope>
    <source>
        <strain evidence="1 2">FSL R10-2932</strain>
    </source>
</reference>
<sequence length="48" mass="5354">MSAPCRAHRKKAHRSGPCCRGRLNECPVMRNCQCKHHAFAAAFNSASR</sequence>
<organism evidence="1 2">
    <name type="scientific">Pseudomonas helleri</name>
    <dbReference type="NCBI Taxonomy" id="1608996"/>
    <lineage>
        <taxon>Bacteria</taxon>
        <taxon>Pseudomonadati</taxon>
        <taxon>Pseudomonadota</taxon>
        <taxon>Gammaproteobacteria</taxon>
        <taxon>Pseudomonadales</taxon>
        <taxon>Pseudomonadaceae</taxon>
        <taxon>Pseudomonas</taxon>
    </lineage>
</organism>
<dbReference type="AlphaFoldDB" id="A0A7X1X1G6"/>
<comment type="caution">
    <text evidence="1">The sequence shown here is derived from an EMBL/GenBank/DDBJ whole genome shotgun (WGS) entry which is preliminary data.</text>
</comment>
<gene>
    <name evidence="1" type="ORF">GHO37_25715</name>
</gene>
<evidence type="ECO:0000313" key="2">
    <source>
        <dbReference type="Proteomes" id="UP000447574"/>
    </source>
</evidence>
<dbReference type="Proteomes" id="UP000447574">
    <property type="component" value="Unassembled WGS sequence"/>
</dbReference>
<accession>A0A7X1X1G6</accession>